<feature type="region of interest" description="Disordered" evidence="1">
    <location>
        <begin position="14"/>
        <end position="37"/>
    </location>
</feature>
<accession>A0A495V8N5</accession>
<protein>
    <submittedName>
        <fullName evidence="3">Uncharacterized protein</fullName>
    </submittedName>
</protein>
<keyword evidence="2" id="KW-0472">Membrane</keyword>
<gene>
    <name evidence="3" type="ORF">BDD21_3124</name>
</gene>
<evidence type="ECO:0000313" key="4">
    <source>
        <dbReference type="Proteomes" id="UP000274556"/>
    </source>
</evidence>
<comment type="caution">
    <text evidence="3">The sequence shown here is derived from an EMBL/GenBank/DDBJ whole genome shotgun (WGS) entry which is preliminary data.</text>
</comment>
<sequence>MICIKAEARGLGQGAAKTTMTDGVAPTSGARPRPIDSKSDLFSRAIKQIGGNRMTRAHPSPATRHLVLIGPAGTIGLAGLLGLMLLGLAPAAPPSTEPVVQADADPTTGASRLQALEQRVDELTRRLQQLESGASSGGSASAPSKAGDIHWSFDAALSRDPFNVKHQSFDRGSGRFDVLLKVVAPIPNPTPWQVPSGAPVPVVARIGLADGTASESLVFHLARGPRLEPGAILHIEAQVPPDQAAAISGLSVGIRRE</sequence>
<reference evidence="3 4" key="1">
    <citation type="submission" date="2018-10" db="EMBL/GenBank/DDBJ databases">
        <title>Genomic Encyclopedia of Archaeal and Bacterial Type Strains, Phase II (KMG-II): from individual species to whole genera.</title>
        <authorList>
            <person name="Goeker M."/>
        </authorList>
    </citation>
    <scope>NUCLEOTIDE SEQUENCE [LARGE SCALE GENOMIC DNA]</scope>
    <source>
        <strain evidence="3 4">DSM 235</strain>
    </source>
</reference>
<evidence type="ECO:0000256" key="1">
    <source>
        <dbReference type="SAM" id="MobiDB-lite"/>
    </source>
</evidence>
<dbReference type="Proteomes" id="UP000274556">
    <property type="component" value="Unassembled WGS sequence"/>
</dbReference>
<proteinExistence type="predicted"/>
<feature type="transmembrane region" description="Helical" evidence="2">
    <location>
        <begin position="66"/>
        <end position="89"/>
    </location>
</feature>
<organism evidence="3 4">
    <name type="scientific">Thiocapsa rosea</name>
    <dbReference type="NCBI Taxonomy" id="69360"/>
    <lineage>
        <taxon>Bacteria</taxon>
        <taxon>Pseudomonadati</taxon>
        <taxon>Pseudomonadota</taxon>
        <taxon>Gammaproteobacteria</taxon>
        <taxon>Chromatiales</taxon>
        <taxon>Chromatiaceae</taxon>
        <taxon>Thiocapsa</taxon>
    </lineage>
</organism>
<name>A0A495V8N5_9GAMM</name>
<dbReference type="AlphaFoldDB" id="A0A495V8N5"/>
<keyword evidence="4" id="KW-1185">Reference proteome</keyword>
<evidence type="ECO:0000256" key="2">
    <source>
        <dbReference type="SAM" id="Phobius"/>
    </source>
</evidence>
<keyword evidence="2" id="KW-0812">Transmembrane</keyword>
<evidence type="ECO:0000313" key="3">
    <source>
        <dbReference type="EMBL" id="RKT45654.1"/>
    </source>
</evidence>
<dbReference type="EMBL" id="RBXL01000001">
    <property type="protein sequence ID" value="RKT45654.1"/>
    <property type="molecule type" value="Genomic_DNA"/>
</dbReference>
<keyword evidence="2" id="KW-1133">Transmembrane helix</keyword>